<evidence type="ECO:0000256" key="5">
    <source>
        <dbReference type="ARBA" id="ARBA00022833"/>
    </source>
</evidence>
<dbReference type="InterPro" id="IPR013083">
    <property type="entry name" value="Znf_RING/FYVE/PHD"/>
</dbReference>
<keyword evidence="4" id="KW-0833">Ubl conjugation pathway</keyword>
<evidence type="ECO:0000313" key="9">
    <source>
        <dbReference type="EMBL" id="KAK1274113.1"/>
    </source>
</evidence>
<dbReference type="EMBL" id="JAUJYN010000004">
    <property type="protein sequence ID" value="KAK1272847.1"/>
    <property type="molecule type" value="Genomic_DNA"/>
</dbReference>
<keyword evidence="5" id="KW-0862">Zinc</keyword>
<evidence type="ECO:0000256" key="4">
    <source>
        <dbReference type="ARBA" id="ARBA00022786"/>
    </source>
</evidence>
<dbReference type="SUPFAM" id="SSF57850">
    <property type="entry name" value="RING/U-box"/>
    <property type="match status" value="1"/>
</dbReference>
<dbReference type="Proteomes" id="UP001179952">
    <property type="component" value="Unassembled WGS sequence"/>
</dbReference>
<dbReference type="GO" id="GO:0008270">
    <property type="term" value="F:zinc ion binding"/>
    <property type="evidence" value="ECO:0007669"/>
    <property type="project" value="UniProtKB-KW"/>
</dbReference>
<evidence type="ECO:0000313" key="10">
    <source>
        <dbReference type="Proteomes" id="UP001179952"/>
    </source>
</evidence>
<organism evidence="9 10">
    <name type="scientific">Acorus gramineus</name>
    <name type="common">Dwarf sweet flag</name>
    <dbReference type="NCBI Taxonomy" id="55184"/>
    <lineage>
        <taxon>Eukaryota</taxon>
        <taxon>Viridiplantae</taxon>
        <taxon>Streptophyta</taxon>
        <taxon>Embryophyta</taxon>
        <taxon>Tracheophyta</taxon>
        <taxon>Spermatophyta</taxon>
        <taxon>Magnoliopsida</taxon>
        <taxon>Liliopsida</taxon>
        <taxon>Acoraceae</taxon>
        <taxon>Acorus</taxon>
    </lineage>
</organism>
<evidence type="ECO:0000256" key="1">
    <source>
        <dbReference type="ARBA" id="ARBA00004906"/>
    </source>
</evidence>
<protein>
    <submittedName>
        <fullName evidence="9">E3 ubiquitin-protein ligase RING1-like</fullName>
    </submittedName>
</protein>
<dbReference type="GO" id="GO:0005737">
    <property type="term" value="C:cytoplasm"/>
    <property type="evidence" value="ECO:0007669"/>
    <property type="project" value="TreeGrafter"/>
</dbReference>
<dbReference type="GO" id="GO:0016567">
    <property type="term" value="P:protein ubiquitination"/>
    <property type="evidence" value="ECO:0007669"/>
    <property type="project" value="TreeGrafter"/>
</dbReference>
<comment type="pathway">
    <text evidence="1">Protein modification; protein ubiquitination.</text>
</comment>
<dbReference type="PANTHER" id="PTHR15710">
    <property type="entry name" value="E3 UBIQUITIN-PROTEIN LIGASE PRAJA"/>
    <property type="match status" value="1"/>
</dbReference>
<evidence type="ECO:0000313" key="8">
    <source>
        <dbReference type="EMBL" id="KAK1272847.1"/>
    </source>
</evidence>
<accession>A0AAV9BCF0</accession>
<reference evidence="9" key="2">
    <citation type="submission" date="2023-06" db="EMBL/GenBank/DDBJ databases">
        <authorList>
            <person name="Ma L."/>
            <person name="Liu K.-W."/>
            <person name="Li Z."/>
            <person name="Hsiao Y.-Y."/>
            <person name="Qi Y."/>
            <person name="Fu T."/>
            <person name="Tang G."/>
            <person name="Zhang D."/>
            <person name="Sun W.-H."/>
            <person name="Liu D.-K."/>
            <person name="Li Y."/>
            <person name="Chen G.-Z."/>
            <person name="Liu X.-D."/>
            <person name="Liao X.-Y."/>
            <person name="Jiang Y.-T."/>
            <person name="Yu X."/>
            <person name="Hao Y."/>
            <person name="Huang J."/>
            <person name="Zhao X.-W."/>
            <person name="Ke S."/>
            <person name="Chen Y.-Y."/>
            <person name="Wu W.-L."/>
            <person name="Hsu J.-L."/>
            <person name="Lin Y.-F."/>
            <person name="Huang M.-D."/>
            <person name="Li C.-Y."/>
            <person name="Huang L."/>
            <person name="Wang Z.-W."/>
            <person name="Zhao X."/>
            <person name="Zhong W.-Y."/>
            <person name="Peng D.-H."/>
            <person name="Ahmad S."/>
            <person name="Lan S."/>
            <person name="Zhang J.-S."/>
            <person name="Tsai W.-C."/>
            <person name="Van De Peer Y."/>
            <person name="Liu Z.-J."/>
        </authorList>
    </citation>
    <scope>NUCLEOTIDE SEQUENCE</scope>
    <source>
        <strain evidence="9">SCP</strain>
        <tissue evidence="9">Leaves</tissue>
    </source>
</reference>
<gene>
    <name evidence="9" type="ORF">QJS04_geneDACA022778</name>
    <name evidence="8" type="ORF">QJS04_geneDACA022783</name>
</gene>
<keyword evidence="2" id="KW-0479">Metal-binding</keyword>
<dbReference type="InterPro" id="IPR024766">
    <property type="entry name" value="Znf_RING_H2"/>
</dbReference>
<keyword evidence="10" id="KW-1185">Reference proteome</keyword>
<dbReference type="InterPro" id="IPR001841">
    <property type="entry name" value="Znf_RING"/>
</dbReference>
<sequence>MNSKKDEMGVKGIPCRHVFHGNCIEMWLKMKPTCPMCRFYMPPPKLRFRITRDQLSWKCETDFQDLMRITPNV</sequence>
<evidence type="ECO:0000256" key="3">
    <source>
        <dbReference type="ARBA" id="ARBA00022771"/>
    </source>
</evidence>
<evidence type="ECO:0000259" key="7">
    <source>
        <dbReference type="PROSITE" id="PS50089"/>
    </source>
</evidence>
<dbReference type="Gene3D" id="3.30.40.10">
    <property type="entry name" value="Zinc/RING finger domain, C3HC4 (zinc finger)"/>
    <property type="match status" value="1"/>
</dbReference>
<evidence type="ECO:0000256" key="6">
    <source>
        <dbReference type="PROSITE-ProRule" id="PRU00175"/>
    </source>
</evidence>
<reference evidence="9" key="1">
    <citation type="journal article" date="2023" name="Nat. Commun.">
        <title>Diploid and tetraploid genomes of Acorus and the evolution of monocots.</title>
        <authorList>
            <person name="Ma L."/>
            <person name="Liu K.W."/>
            <person name="Li Z."/>
            <person name="Hsiao Y.Y."/>
            <person name="Qi Y."/>
            <person name="Fu T."/>
            <person name="Tang G.D."/>
            <person name="Zhang D."/>
            <person name="Sun W.H."/>
            <person name="Liu D.K."/>
            <person name="Li Y."/>
            <person name="Chen G.Z."/>
            <person name="Liu X.D."/>
            <person name="Liao X.Y."/>
            <person name="Jiang Y.T."/>
            <person name="Yu X."/>
            <person name="Hao Y."/>
            <person name="Huang J."/>
            <person name="Zhao X.W."/>
            <person name="Ke S."/>
            <person name="Chen Y.Y."/>
            <person name="Wu W.L."/>
            <person name="Hsu J.L."/>
            <person name="Lin Y.F."/>
            <person name="Huang M.D."/>
            <person name="Li C.Y."/>
            <person name="Huang L."/>
            <person name="Wang Z.W."/>
            <person name="Zhao X."/>
            <person name="Zhong W.Y."/>
            <person name="Peng D.H."/>
            <person name="Ahmad S."/>
            <person name="Lan S."/>
            <person name="Zhang J.S."/>
            <person name="Tsai W.C."/>
            <person name="Van de Peer Y."/>
            <person name="Liu Z.J."/>
        </authorList>
    </citation>
    <scope>NUCLEOTIDE SEQUENCE</scope>
    <source>
        <strain evidence="9">SCP</strain>
    </source>
</reference>
<dbReference type="PANTHER" id="PTHR15710:SF217">
    <property type="entry name" value="E3 UBIQUITIN-PROTEIN LIGASE RDUF2"/>
    <property type="match status" value="1"/>
</dbReference>
<dbReference type="AlphaFoldDB" id="A0AAV9BCF0"/>
<name>A0AAV9BCF0_ACOGR</name>
<evidence type="ECO:0000256" key="2">
    <source>
        <dbReference type="ARBA" id="ARBA00022723"/>
    </source>
</evidence>
<dbReference type="EMBL" id="JAUJYN010000004">
    <property type="protein sequence ID" value="KAK1274113.1"/>
    <property type="molecule type" value="Genomic_DNA"/>
</dbReference>
<dbReference type="Pfam" id="PF12678">
    <property type="entry name" value="zf-rbx1"/>
    <property type="match status" value="1"/>
</dbReference>
<dbReference type="PROSITE" id="PS50089">
    <property type="entry name" value="ZF_RING_2"/>
    <property type="match status" value="1"/>
</dbReference>
<dbReference type="GO" id="GO:0061630">
    <property type="term" value="F:ubiquitin protein ligase activity"/>
    <property type="evidence" value="ECO:0007669"/>
    <property type="project" value="TreeGrafter"/>
</dbReference>
<keyword evidence="3 6" id="KW-0863">Zinc-finger</keyword>
<proteinExistence type="predicted"/>
<feature type="domain" description="RING-type" evidence="7">
    <location>
        <begin position="14"/>
        <end position="38"/>
    </location>
</feature>
<comment type="caution">
    <text evidence="9">The sequence shown here is derived from an EMBL/GenBank/DDBJ whole genome shotgun (WGS) entry which is preliminary data.</text>
</comment>